<evidence type="ECO:0000313" key="5">
    <source>
        <dbReference type="EMBL" id="KAK7198032.1"/>
    </source>
</evidence>
<dbReference type="SUPFAM" id="SSF53756">
    <property type="entry name" value="UDP-Glycosyltransferase/glycogen phosphorylase"/>
    <property type="match status" value="1"/>
</dbReference>
<evidence type="ECO:0000256" key="2">
    <source>
        <dbReference type="SAM" id="MobiDB-lite"/>
    </source>
</evidence>
<proteinExistence type="predicted"/>
<evidence type="ECO:0000313" key="6">
    <source>
        <dbReference type="Proteomes" id="UP001430356"/>
    </source>
</evidence>
<dbReference type="Pfam" id="PF00534">
    <property type="entry name" value="Glycos_transf_1"/>
    <property type="match status" value="1"/>
</dbReference>
<keyword evidence="3" id="KW-1133">Transmembrane helix</keyword>
<name>A0AAW0EUW5_9TRYP</name>
<keyword evidence="3" id="KW-0472">Membrane</keyword>
<comment type="caution">
    <text evidence="5">The sequence shown here is derived from an EMBL/GenBank/DDBJ whole genome shotgun (WGS) entry which is preliminary data.</text>
</comment>
<gene>
    <name evidence="5" type="ORF">NESM_000758800</name>
</gene>
<keyword evidence="1 5" id="KW-0328">Glycosyltransferase</keyword>
<feature type="region of interest" description="Disordered" evidence="2">
    <location>
        <begin position="18"/>
        <end position="40"/>
    </location>
</feature>
<keyword evidence="3" id="KW-0812">Transmembrane</keyword>
<dbReference type="EMBL" id="JAECZO010000129">
    <property type="protein sequence ID" value="KAK7198032.1"/>
    <property type="molecule type" value="Genomic_DNA"/>
</dbReference>
<protein>
    <submittedName>
        <fullName evidence="5">Mannosyltransferase-like protein</fullName>
    </submittedName>
</protein>
<dbReference type="PANTHER" id="PTHR46656">
    <property type="entry name" value="PUTATIVE-RELATED"/>
    <property type="match status" value="1"/>
</dbReference>
<reference evidence="5 6" key="1">
    <citation type="journal article" date="2021" name="MBio">
        <title>A New Model Trypanosomatid, Novymonas esmeraldas: Genomic Perception of Its 'Candidatus Pandoraea novymonadis' Endosymbiont.</title>
        <authorList>
            <person name="Zakharova A."/>
            <person name="Saura A."/>
            <person name="Butenko A."/>
            <person name="Podesvova L."/>
            <person name="Warmusova S."/>
            <person name="Kostygov A.Y."/>
            <person name="Nenarokova A."/>
            <person name="Lukes J."/>
            <person name="Opperdoes F.R."/>
            <person name="Yurchenko V."/>
        </authorList>
    </citation>
    <scope>NUCLEOTIDE SEQUENCE [LARGE SCALE GENOMIC DNA]</scope>
    <source>
        <strain evidence="5 6">E262AT.01</strain>
    </source>
</reference>
<dbReference type="Proteomes" id="UP001430356">
    <property type="component" value="Unassembled WGS sequence"/>
</dbReference>
<dbReference type="AlphaFoldDB" id="A0AAW0EUW5"/>
<evidence type="ECO:0000256" key="3">
    <source>
        <dbReference type="SAM" id="Phobius"/>
    </source>
</evidence>
<sequence>MKRRLPAADDVCAVRVDTSPFTDGTRSPPRLQGHVRRPPPRHPRCGVSVCALCCLAVVAVLAADTMLWGVIPAVYRSVRTTPVPPMVTGELHEARLPSPTPLSRDRVSVSLIVPVVGDGGVALAAPELVDLVGPLLHSGAALCRGAAVAVHAVVVSSAAASLVAGAVQDVLVADAAAEGVEGGGSGGGTGGALTPAEAWRVWSVSVAAARAAVGGDAACLGDRVTVVAPLADLAAAGAAPAPRAVLEALVDAGLRTPAGRAGSHFVVLSSFLAAARMPYTEPGDARETRREGSGLLDALVRTATQRNGGRVAAAQCTVLARGADARLVRAPGDAPYPPSLLTPADLAHFVVLDKGGLTGMSHRNASLLPYLTRRRSGYAALDQRASWEEVVDAVSLHCGIFDRRLYDAVGGLAATLAAEPVRFVEALSRTWPPLHQRAHAVLAPDRGGWALTLRMQEIYPDWQVWSSRGVAVLRDDVAGVREWPAVSVLQQPVMSLLDRYGQVLFPLLTWLQRRRVGVSWQRRETDGGGGRWSTQEAALLPPVMEYHSEFEDACCGLSIEAMGYIRPLMDRYAIGVAGEREVCRKHGDALLHLAYGRLTFLWRAAGDPAAVTFFRARHRERLRVHFQHWRGNRYLWRLVGAAGAAPTVNVGRSLSEFSNVPLSWVAPMRQRTDAVWATADFFSTIYRRNGIDPAKVRVVPEAVDVYEYDPANYVRRPVLVPRQRADSFDNRPQLTEAERLQRYVFFTNFKWEDRKGWDVLLGAYWDAFGPGAPAELRERTTLVIKTKFESSFTRGVTHTNLLRFIEAWGKRGSLAGIRTLDDYPHMVVIGASVSSTELVQLYANADAFVYPTKAEGWGLPAVEAMAMGLPVLITEWSGQLRFMERDSCFRIPLDGLEEIASDSPYGYAEGMKMALPSREKTAELMQYVVQHPEHARRVGRRAREYAVRELSEEAVADTMDRLLCDIIRRRIATGNV</sequence>
<dbReference type="CDD" id="cd03801">
    <property type="entry name" value="GT4_PimA-like"/>
    <property type="match status" value="1"/>
</dbReference>
<feature type="domain" description="Glycosyl transferase family 1" evidence="4">
    <location>
        <begin position="829"/>
        <end position="878"/>
    </location>
</feature>
<evidence type="ECO:0000256" key="1">
    <source>
        <dbReference type="ARBA" id="ARBA00022676"/>
    </source>
</evidence>
<accession>A0AAW0EUW5</accession>
<dbReference type="Gene3D" id="3.40.50.2000">
    <property type="entry name" value="Glycogen Phosphorylase B"/>
    <property type="match status" value="1"/>
</dbReference>
<organism evidence="5 6">
    <name type="scientific">Novymonas esmeraldas</name>
    <dbReference type="NCBI Taxonomy" id="1808958"/>
    <lineage>
        <taxon>Eukaryota</taxon>
        <taxon>Discoba</taxon>
        <taxon>Euglenozoa</taxon>
        <taxon>Kinetoplastea</taxon>
        <taxon>Metakinetoplastina</taxon>
        <taxon>Trypanosomatida</taxon>
        <taxon>Trypanosomatidae</taxon>
        <taxon>Novymonas</taxon>
    </lineage>
</organism>
<keyword evidence="1 5" id="KW-0808">Transferase</keyword>
<keyword evidence="6" id="KW-1185">Reference proteome</keyword>
<feature type="transmembrane region" description="Helical" evidence="3">
    <location>
        <begin position="46"/>
        <end position="71"/>
    </location>
</feature>
<dbReference type="GO" id="GO:0016757">
    <property type="term" value="F:glycosyltransferase activity"/>
    <property type="evidence" value="ECO:0007669"/>
    <property type="project" value="UniProtKB-KW"/>
</dbReference>
<dbReference type="PANTHER" id="PTHR46656:SF3">
    <property type="entry name" value="PUTATIVE-RELATED"/>
    <property type="match status" value="1"/>
</dbReference>
<evidence type="ECO:0000259" key="4">
    <source>
        <dbReference type="Pfam" id="PF00534"/>
    </source>
</evidence>
<dbReference type="InterPro" id="IPR001296">
    <property type="entry name" value="Glyco_trans_1"/>
</dbReference>